<accession>A0A2S9YEE5</accession>
<name>A0A2S9YEE5_9BACT</name>
<proteinExistence type="predicted"/>
<evidence type="ECO:0000313" key="2">
    <source>
        <dbReference type="Proteomes" id="UP000237968"/>
    </source>
</evidence>
<comment type="caution">
    <text evidence="1">The sequence shown here is derived from an EMBL/GenBank/DDBJ whole genome shotgun (WGS) entry which is preliminary data.</text>
</comment>
<evidence type="ECO:0000313" key="1">
    <source>
        <dbReference type="EMBL" id="PRQ03494.1"/>
    </source>
</evidence>
<protein>
    <recommendedName>
        <fullName evidence="3">DUF3800 domain-containing protein</fullName>
    </recommendedName>
</protein>
<organism evidence="1 2">
    <name type="scientific">Enhygromyxa salina</name>
    <dbReference type="NCBI Taxonomy" id="215803"/>
    <lineage>
        <taxon>Bacteria</taxon>
        <taxon>Pseudomonadati</taxon>
        <taxon>Myxococcota</taxon>
        <taxon>Polyangia</taxon>
        <taxon>Nannocystales</taxon>
        <taxon>Nannocystaceae</taxon>
        <taxon>Enhygromyxa</taxon>
    </lineage>
</organism>
<dbReference type="InterPro" id="IPR024524">
    <property type="entry name" value="DUF3800"/>
</dbReference>
<dbReference type="RefSeq" id="WP_146155439.1">
    <property type="nucleotide sequence ID" value="NZ_PVNK01000081.1"/>
</dbReference>
<keyword evidence="2" id="KW-1185">Reference proteome</keyword>
<gene>
    <name evidence="1" type="ORF">ENSA5_15240</name>
</gene>
<reference evidence="1 2" key="1">
    <citation type="submission" date="2018-03" db="EMBL/GenBank/DDBJ databases">
        <title>Draft Genome Sequences of the Obligatory Marine Myxobacteria Enhygromyxa salina SWB005.</title>
        <authorList>
            <person name="Poehlein A."/>
            <person name="Moghaddam J.A."/>
            <person name="Harms H."/>
            <person name="Alanjari M."/>
            <person name="Koenig G.M."/>
            <person name="Daniel R."/>
            <person name="Schaeberle T.F."/>
        </authorList>
    </citation>
    <scope>NUCLEOTIDE SEQUENCE [LARGE SCALE GENOMIC DNA]</scope>
    <source>
        <strain evidence="1 2">SWB005</strain>
    </source>
</reference>
<dbReference type="Proteomes" id="UP000237968">
    <property type="component" value="Unassembled WGS sequence"/>
</dbReference>
<dbReference type="EMBL" id="PVNK01000081">
    <property type="protein sequence ID" value="PRQ03494.1"/>
    <property type="molecule type" value="Genomic_DNA"/>
</dbReference>
<sequence>MSISYDDIIQAITVDRHSVVCIDDGGSPHHKLGAEFLVQGFHLFVAIVCSPESYIELTAAHEDWKKKAAERLGISRDPELHAADLNIPKSNSTWKGVDSEVRANLMREAADKFLPHVDKVAYGYIGKDQHLEIMSHPGVQSAVESQGDLAERFKDVKKGLELTFYKALSNLLAQSTAETFIVMQDAGRIAPENIETIFQPHVNIWESSVIHLDSEVIAGIQVADLISWSLNREAFTKSRISQGDDPTPFGMIANEVRKAVKPKLIHLFDVPDDSAASV</sequence>
<dbReference type="Pfam" id="PF12686">
    <property type="entry name" value="DUF3800"/>
    <property type="match status" value="1"/>
</dbReference>
<evidence type="ECO:0008006" key="3">
    <source>
        <dbReference type="Google" id="ProtNLM"/>
    </source>
</evidence>
<dbReference type="AlphaFoldDB" id="A0A2S9YEE5"/>